<reference evidence="3" key="1">
    <citation type="submission" date="2016-06" db="UniProtKB">
        <authorList>
            <consortium name="WormBaseParasite"/>
        </authorList>
    </citation>
    <scope>IDENTIFICATION</scope>
</reference>
<organism evidence="3">
    <name type="scientific">Soboliphyme baturini</name>
    <dbReference type="NCBI Taxonomy" id="241478"/>
    <lineage>
        <taxon>Eukaryota</taxon>
        <taxon>Metazoa</taxon>
        <taxon>Ecdysozoa</taxon>
        <taxon>Nematoda</taxon>
        <taxon>Enoplea</taxon>
        <taxon>Dorylaimia</taxon>
        <taxon>Dioctophymatida</taxon>
        <taxon>Dioctophymatoidea</taxon>
        <taxon>Soboliphymatidae</taxon>
        <taxon>Soboliphyme</taxon>
    </lineage>
</organism>
<gene>
    <name evidence="1" type="ORF">SBAD_LOCUS3113</name>
</gene>
<sequence>MDDGLGATNSLSDLLQMLLDSQKNLNRHASPLMSVLRTLTQEVVENVSLFLGGYQENVYGWLRVVKLTAVMQRWTDDVKLWLASAVHGRGSEFRRRSFGRIFLLVVDFPECKPRSKHRLREGVSYVCEKLEMLESSLAPLTQEEKIWHVVFWLANAYQATVVVAGSPCKVAGVLRILQALEERKNH</sequence>
<dbReference type="EMBL" id="UZAM01007576">
    <property type="protein sequence ID" value="VDP00055.1"/>
    <property type="molecule type" value="Genomic_DNA"/>
</dbReference>
<name>A0A183IHL8_9BILA</name>
<evidence type="ECO:0000313" key="3">
    <source>
        <dbReference type="WBParaSite" id="SBAD_0000325901-mRNA-1"/>
    </source>
</evidence>
<dbReference type="AlphaFoldDB" id="A0A183IHL8"/>
<keyword evidence="2" id="KW-1185">Reference proteome</keyword>
<proteinExistence type="predicted"/>
<accession>A0A183IHL8</accession>
<evidence type="ECO:0000313" key="2">
    <source>
        <dbReference type="Proteomes" id="UP000270296"/>
    </source>
</evidence>
<dbReference type="Proteomes" id="UP000270296">
    <property type="component" value="Unassembled WGS sequence"/>
</dbReference>
<evidence type="ECO:0000313" key="1">
    <source>
        <dbReference type="EMBL" id="VDP00055.1"/>
    </source>
</evidence>
<dbReference type="WBParaSite" id="SBAD_0000325901-mRNA-1">
    <property type="protein sequence ID" value="SBAD_0000325901-mRNA-1"/>
    <property type="gene ID" value="SBAD_0000325901"/>
</dbReference>
<reference evidence="1 2" key="2">
    <citation type="submission" date="2018-11" db="EMBL/GenBank/DDBJ databases">
        <authorList>
            <consortium name="Pathogen Informatics"/>
        </authorList>
    </citation>
    <scope>NUCLEOTIDE SEQUENCE [LARGE SCALE GENOMIC DNA]</scope>
</reference>
<protein>
    <submittedName>
        <fullName evidence="3">Dilute domain-containing protein</fullName>
    </submittedName>
</protein>